<evidence type="ECO:0000256" key="1">
    <source>
        <dbReference type="SAM" id="MobiDB-lite"/>
    </source>
</evidence>
<keyword evidence="2" id="KW-0732">Signal</keyword>
<dbReference type="Proteomes" id="UP000664414">
    <property type="component" value="Unassembled WGS sequence"/>
</dbReference>
<dbReference type="AlphaFoldDB" id="A0A8J7PIQ3"/>
<evidence type="ECO:0000313" key="3">
    <source>
        <dbReference type="EMBL" id="MBN9412472.1"/>
    </source>
</evidence>
<reference evidence="3" key="1">
    <citation type="submission" date="2021-02" db="EMBL/GenBank/DDBJ databases">
        <title>Thiocyanate and organic carbon inputs drive convergent selection for specific autotrophic Afipia and Thiobacillus strains within complex microbiomes.</title>
        <authorList>
            <person name="Huddy R.J."/>
            <person name="Sachdeva R."/>
            <person name="Kadzinga F."/>
            <person name="Kantor R.S."/>
            <person name="Harrison S.T.L."/>
            <person name="Banfield J.F."/>
        </authorList>
    </citation>
    <scope>NUCLEOTIDE SEQUENCE</scope>
    <source>
        <strain evidence="3">SCN18_10_11_15_R4_P_38_20</strain>
    </source>
</reference>
<proteinExistence type="predicted"/>
<accession>A0A8J7PIQ3</accession>
<feature type="signal peptide" evidence="2">
    <location>
        <begin position="1"/>
        <end position="24"/>
    </location>
</feature>
<organism evidence="3 4">
    <name type="scientific">Candidatus Paracaedimonas acanthamoebae</name>
    <dbReference type="NCBI Taxonomy" id="244581"/>
    <lineage>
        <taxon>Bacteria</taxon>
        <taxon>Pseudomonadati</taxon>
        <taxon>Pseudomonadota</taxon>
        <taxon>Alphaproteobacteria</taxon>
        <taxon>Holosporales</taxon>
        <taxon>Caedimonadaceae</taxon>
        <taxon>Candidatus Paracaedimonas</taxon>
    </lineage>
</organism>
<feature type="compositionally biased region" description="Basic and acidic residues" evidence="1">
    <location>
        <begin position="208"/>
        <end position="225"/>
    </location>
</feature>
<feature type="compositionally biased region" description="Low complexity" evidence="1">
    <location>
        <begin position="109"/>
        <end position="122"/>
    </location>
</feature>
<feature type="region of interest" description="Disordered" evidence="1">
    <location>
        <begin position="24"/>
        <end position="252"/>
    </location>
</feature>
<evidence type="ECO:0000313" key="4">
    <source>
        <dbReference type="Proteomes" id="UP000664414"/>
    </source>
</evidence>
<protein>
    <submittedName>
        <fullName evidence="3">Uncharacterized protein</fullName>
    </submittedName>
</protein>
<name>A0A8J7PIQ3_9PROT</name>
<evidence type="ECO:0000256" key="2">
    <source>
        <dbReference type="SAM" id="SignalP"/>
    </source>
</evidence>
<dbReference type="EMBL" id="JAFKGL010000010">
    <property type="protein sequence ID" value="MBN9412472.1"/>
    <property type="molecule type" value="Genomic_DNA"/>
</dbReference>
<comment type="caution">
    <text evidence="3">The sequence shown here is derived from an EMBL/GenBank/DDBJ whole genome shotgun (WGS) entry which is preliminary data.</text>
</comment>
<feature type="compositionally biased region" description="Polar residues" evidence="1">
    <location>
        <begin position="82"/>
        <end position="108"/>
    </location>
</feature>
<gene>
    <name evidence="3" type="ORF">J0H12_00900</name>
</gene>
<sequence length="461" mass="51532">MTSKLISYVLGCVFILSFAHQLRATDPQGDSRPPREKVSGNKVPEGYRAPHSSLMFGVNTEVAEEESPKTRQRKKAPKKAGDNNQGTFPRFDTLQTKTLLKSLESISMESPTPESKASSSSPTKKEKLKPSSASSSPKTRAKQPVRSRVPETRDVPLPEEASSAPQFPAEVETAASPSQAPNRREITTLDVATFMPSAPVKQTAPTTETKEKATSSSPKVKEKKEKSAKKGSKKEEIPQAAPSAASPAKNRIGEKNYTFDQICKMMESKLPETKPETPLRQAKDIFAPPELEPAYALLALAIGFKIVKKKNPVTDTEQDRTQYHMIYIRKLRMLMYYKMMEAGELDAFKEKLLFDTYSQTEEVKILLALIGIKEEEDFAKIINSTLMQKADSVLNQFTQKYWLKTGLRLKREDFDKRPLGPTMGGNYKGNFGSYVLEDREGNPVQGFQVKFAFCISKEEEI</sequence>
<feature type="chain" id="PRO_5035244388" evidence="2">
    <location>
        <begin position="25"/>
        <end position="461"/>
    </location>
</feature>